<dbReference type="GeneTree" id="ENSGT00980000199127"/>
<dbReference type="OrthoDB" id="9397237at2759"/>
<organism evidence="2 3">
    <name type="scientific">Scleropages formosus</name>
    <name type="common">Asian bonytongue</name>
    <name type="synonym">Osteoglossum formosum</name>
    <dbReference type="NCBI Taxonomy" id="113540"/>
    <lineage>
        <taxon>Eukaryota</taxon>
        <taxon>Metazoa</taxon>
        <taxon>Chordata</taxon>
        <taxon>Craniata</taxon>
        <taxon>Vertebrata</taxon>
        <taxon>Euteleostomi</taxon>
        <taxon>Actinopterygii</taxon>
        <taxon>Neopterygii</taxon>
        <taxon>Teleostei</taxon>
        <taxon>Osteoglossocephala</taxon>
        <taxon>Osteoglossomorpha</taxon>
        <taxon>Osteoglossiformes</taxon>
        <taxon>Osteoglossidae</taxon>
        <taxon>Scleropages</taxon>
    </lineage>
</organism>
<evidence type="ECO:0000313" key="3">
    <source>
        <dbReference type="Proteomes" id="UP000694397"/>
    </source>
</evidence>
<dbReference type="Proteomes" id="UP000694397">
    <property type="component" value="Chromosome 25"/>
</dbReference>
<feature type="compositionally biased region" description="Low complexity" evidence="1">
    <location>
        <begin position="104"/>
        <end position="115"/>
    </location>
</feature>
<reference evidence="2 3" key="1">
    <citation type="submission" date="2019-04" db="EMBL/GenBank/DDBJ databases">
        <authorList>
            <consortium name="Wellcome Sanger Institute Data Sharing"/>
        </authorList>
    </citation>
    <scope>NUCLEOTIDE SEQUENCE [LARGE SCALE GENOMIC DNA]</scope>
</reference>
<keyword evidence="3" id="KW-1185">Reference proteome</keyword>
<evidence type="ECO:0000313" key="2">
    <source>
        <dbReference type="Ensembl" id="ENSSFOP00015002378.2"/>
    </source>
</evidence>
<proteinExistence type="predicted"/>
<name>A0A8C9QTM2_SCLFO</name>
<sequence>VPGKVEGLTCDFHHPVFGFHHQLLGGKVVHIQADLPEFWGLLDLRHAAAQLARQSAGVRRRHCRGCCFRRGGWRPQIAWPVGARPVEQLLREDGHPEGLVEEAAAVPVPEGVPAGRSQEGEGNASLGHPFSRRVSSPS</sequence>
<reference evidence="2" key="3">
    <citation type="submission" date="2025-09" db="UniProtKB">
        <authorList>
            <consortium name="Ensembl"/>
        </authorList>
    </citation>
    <scope>IDENTIFICATION</scope>
</reference>
<feature type="region of interest" description="Disordered" evidence="1">
    <location>
        <begin position="104"/>
        <end position="138"/>
    </location>
</feature>
<reference evidence="2" key="2">
    <citation type="submission" date="2025-08" db="UniProtKB">
        <authorList>
            <consortium name="Ensembl"/>
        </authorList>
    </citation>
    <scope>IDENTIFICATION</scope>
</reference>
<protein>
    <submittedName>
        <fullName evidence="2">Uncharacterized protein</fullName>
    </submittedName>
</protein>
<evidence type="ECO:0000256" key="1">
    <source>
        <dbReference type="SAM" id="MobiDB-lite"/>
    </source>
</evidence>
<dbReference type="AlphaFoldDB" id="A0A8C9QTM2"/>
<accession>A0A8C9QTM2</accession>
<dbReference type="Ensembl" id="ENSSFOT00015002422.2">
    <property type="protein sequence ID" value="ENSSFOP00015002378.2"/>
    <property type="gene ID" value="ENSSFOG00015001582.2"/>
</dbReference>